<evidence type="ECO:0000313" key="2">
    <source>
        <dbReference type="Proteomes" id="UP000284908"/>
    </source>
</evidence>
<reference evidence="1 2" key="1">
    <citation type="submission" date="2018-09" db="EMBL/GenBank/DDBJ databases">
        <authorList>
            <person name="Le Fleche-Mateos A."/>
        </authorList>
    </citation>
    <scope>NUCLEOTIDE SEQUENCE [LARGE SCALE GENOMIC DNA]</scope>
    <source>
        <strain evidence="1 2">DSM 27399</strain>
    </source>
</reference>
<dbReference type="RefSeq" id="WP_120131255.1">
    <property type="nucleotide sequence ID" value="NZ_RAHH01000002.1"/>
</dbReference>
<sequence length="76" mass="8275">MDSLFPGDKSQLVSMEIGKKYNLGFNRLVRFEITTSGGSIISGFIPANEYLEVTNGGDITSADINIHDIQKGPQEV</sequence>
<dbReference type="AlphaFoldDB" id="A0A419NEU3"/>
<keyword evidence="2" id="KW-1185">Reference proteome</keyword>
<proteinExistence type="predicted"/>
<gene>
    <name evidence="1" type="ORF">D6C13_02465</name>
</gene>
<comment type="caution">
    <text evidence="1">The sequence shown here is derived from an EMBL/GenBank/DDBJ whole genome shotgun (WGS) entry which is preliminary data.</text>
</comment>
<protein>
    <submittedName>
        <fullName evidence="1">Uncharacterized protein</fullName>
    </submittedName>
</protein>
<evidence type="ECO:0000313" key="1">
    <source>
        <dbReference type="EMBL" id="RJT47246.1"/>
    </source>
</evidence>
<dbReference type="OrthoDB" id="9923440at2"/>
<dbReference type="Proteomes" id="UP000284908">
    <property type="component" value="Unassembled WGS sequence"/>
</dbReference>
<organism evidence="1 2">
    <name type="scientific">Rahnella woolbedingensis</name>
    <dbReference type="NCBI Taxonomy" id="1510574"/>
    <lineage>
        <taxon>Bacteria</taxon>
        <taxon>Pseudomonadati</taxon>
        <taxon>Pseudomonadota</taxon>
        <taxon>Gammaproteobacteria</taxon>
        <taxon>Enterobacterales</taxon>
        <taxon>Yersiniaceae</taxon>
        <taxon>Rahnella</taxon>
    </lineage>
</organism>
<dbReference type="EMBL" id="RAHH01000002">
    <property type="protein sequence ID" value="RJT47246.1"/>
    <property type="molecule type" value="Genomic_DNA"/>
</dbReference>
<name>A0A419NEU3_9GAMM</name>
<accession>A0A419NEU3</accession>